<protein>
    <submittedName>
        <fullName evidence="2">Uncharacterized protein</fullName>
    </submittedName>
</protein>
<evidence type="ECO:0000313" key="2">
    <source>
        <dbReference type="EMBL" id="MDD1015402.1"/>
    </source>
</evidence>
<comment type="caution">
    <text evidence="2">The sequence shown here is derived from an EMBL/GenBank/DDBJ whole genome shotgun (WGS) entry which is preliminary data.</text>
</comment>
<evidence type="ECO:0000313" key="3">
    <source>
        <dbReference type="Proteomes" id="UP001148184"/>
    </source>
</evidence>
<feature type="signal peptide" evidence="1">
    <location>
        <begin position="1"/>
        <end position="22"/>
    </location>
</feature>
<reference evidence="2 3" key="1">
    <citation type="submission" date="2022-05" db="EMBL/GenBank/DDBJ databases">
        <title>Novel Pseudomonas spp. Isolated from a Rainbow Trout Aquaculture Facility.</title>
        <authorList>
            <person name="Testerman T."/>
            <person name="Graf J."/>
        </authorList>
    </citation>
    <scope>NUCLEOTIDE SEQUENCE [LARGE SCALE GENOMIC DNA]</scope>
    <source>
        <strain evidence="2 3">ID1025</strain>
    </source>
</reference>
<proteinExistence type="predicted"/>
<gene>
    <name evidence="2" type="ORF">M5G17_17160</name>
</gene>
<keyword evidence="1" id="KW-0732">Signal</keyword>
<keyword evidence="3" id="KW-1185">Reference proteome</keyword>
<accession>A0ABT5PAR9</accession>
<dbReference type="EMBL" id="JAMDGZ010000035">
    <property type="protein sequence ID" value="MDD1015402.1"/>
    <property type="molecule type" value="Genomic_DNA"/>
</dbReference>
<organism evidence="2 3">
    <name type="scientific">Pseudomonas rubra</name>
    <dbReference type="NCBI Taxonomy" id="2942627"/>
    <lineage>
        <taxon>Bacteria</taxon>
        <taxon>Pseudomonadati</taxon>
        <taxon>Pseudomonadota</taxon>
        <taxon>Gammaproteobacteria</taxon>
        <taxon>Pseudomonadales</taxon>
        <taxon>Pseudomonadaceae</taxon>
        <taxon>Pseudomonas</taxon>
    </lineage>
</organism>
<sequence length="166" mass="18053">MSRYLRTAIALAGCLSAFCAMADEPAQYQLFNTLAHCQGSREQIAEFNRLVDAGQLSFTRDDAHGPWGGGAWQLDEALRIGAVSSKTAVMTDRFSFFILVASASPHADMQKAAKALKLEKKHESDGYVAYQRDLDSAGVNTLQVVSTEDAKRNFYVGCSYTPTSAS</sequence>
<dbReference type="Proteomes" id="UP001148184">
    <property type="component" value="Unassembled WGS sequence"/>
</dbReference>
<dbReference type="RefSeq" id="WP_273894111.1">
    <property type="nucleotide sequence ID" value="NZ_JAMDGP010000012.1"/>
</dbReference>
<evidence type="ECO:0000256" key="1">
    <source>
        <dbReference type="SAM" id="SignalP"/>
    </source>
</evidence>
<name>A0ABT5PAR9_9PSED</name>
<feature type="chain" id="PRO_5045210264" evidence="1">
    <location>
        <begin position="23"/>
        <end position="166"/>
    </location>
</feature>